<dbReference type="RefSeq" id="XP_046077441.1">
    <property type="nucleotide sequence ID" value="XM_046209995.1"/>
</dbReference>
<reference evidence="1" key="1">
    <citation type="submission" date="2021-12" db="EMBL/GenBank/DDBJ databases">
        <title>Convergent genome expansion in fungi linked to evolution of root-endophyte symbiosis.</title>
        <authorList>
            <consortium name="DOE Joint Genome Institute"/>
            <person name="Ke Y.-H."/>
            <person name="Bonito G."/>
            <person name="Liao H.-L."/>
            <person name="Looney B."/>
            <person name="Rojas-Flechas A."/>
            <person name="Nash J."/>
            <person name="Hameed K."/>
            <person name="Schadt C."/>
            <person name="Martin F."/>
            <person name="Crous P.W."/>
            <person name="Miettinen O."/>
            <person name="Magnuson J.K."/>
            <person name="Labbe J."/>
            <person name="Jacobson D."/>
            <person name="Doktycz M.J."/>
            <person name="Veneault-Fourrey C."/>
            <person name="Kuo A."/>
            <person name="Mondo S."/>
            <person name="Calhoun S."/>
            <person name="Riley R."/>
            <person name="Ohm R."/>
            <person name="LaButti K."/>
            <person name="Andreopoulos B."/>
            <person name="Pangilinan J."/>
            <person name="Nolan M."/>
            <person name="Tritt A."/>
            <person name="Clum A."/>
            <person name="Lipzen A."/>
            <person name="Daum C."/>
            <person name="Barry K."/>
            <person name="Grigoriev I.V."/>
            <person name="Vilgalys R."/>
        </authorList>
    </citation>
    <scope>NUCLEOTIDE SEQUENCE</scope>
    <source>
        <strain evidence="1">PMI_201</strain>
    </source>
</reference>
<dbReference type="EMBL" id="JAJTJA010000001">
    <property type="protein sequence ID" value="KAH8704820.1"/>
    <property type="molecule type" value="Genomic_DNA"/>
</dbReference>
<gene>
    <name evidence="1" type="ORF">BGW36DRAFT_2206</name>
</gene>
<accession>A0AAD4L1E1</accession>
<protein>
    <submittedName>
        <fullName evidence="1">Uncharacterized protein</fullName>
    </submittedName>
</protein>
<dbReference type="AlphaFoldDB" id="A0AAD4L1E1"/>
<proteinExistence type="predicted"/>
<comment type="caution">
    <text evidence="1">The sequence shown here is derived from an EMBL/GenBank/DDBJ whole genome shotgun (WGS) entry which is preliminary data.</text>
</comment>
<sequence length="125" mass="14416">MCIVTLHETHTCAHRWVTLHTACHQIKLLNDDDNTTQNENNNDNIPPKAGFNTCPHLNDTDDKLRTRYVVEYIIGSDDECPRCVKRGQYDRNECRVIRDTEYRLGFGMGRVDRKRGDVGVPCVLL</sequence>
<dbReference type="GeneID" id="70240282"/>
<name>A0AAD4L1E1_9EURO</name>
<organism evidence="1 2">
    <name type="scientific">Talaromyces proteolyticus</name>
    <dbReference type="NCBI Taxonomy" id="1131652"/>
    <lineage>
        <taxon>Eukaryota</taxon>
        <taxon>Fungi</taxon>
        <taxon>Dikarya</taxon>
        <taxon>Ascomycota</taxon>
        <taxon>Pezizomycotina</taxon>
        <taxon>Eurotiomycetes</taxon>
        <taxon>Eurotiomycetidae</taxon>
        <taxon>Eurotiales</taxon>
        <taxon>Trichocomaceae</taxon>
        <taxon>Talaromyces</taxon>
        <taxon>Talaromyces sect. Bacilispori</taxon>
    </lineage>
</organism>
<evidence type="ECO:0000313" key="2">
    <source>
        <dbReference type="Proteomes" id="UP001201262"/>
    </source>
</evidence>
<dbReference type="Proteomes" id="UP001201262">
    <property type="component" value="Unassembled WGS sequence"/>
</dbReference>
<evidence type="ECO:0000313" key="1">
    <source>
        <dbReference type="EMBL" id="KAH8704820.1"/>
    </source>
</evidence>
<keyword evidence="2" id="KW-1185">Reference proteome</keyword>